<evidence type="ECO:0000256" key="1">
    <source>
        <dbReference type="ARBA" id="ARBA00022801"/>
    </source>
</evidence>
<dbReference type="SUPFAM" id="SSF158472">
    <property type="entry name" value="HAMP domain-like"/>
    <property type="match status" value="1"/>
</dbReference>
<keyword evidence="2" id="KW-0472">Membrane</keyword>
<dbReference type="InterPro" id="IPR052016">
    <property type="entry name" value="Bact_Sigma-Reg"/>
</dbReference>
<evidence type="ECO:0000256" key="2">
    <source>
        <dbReference type="SAM" id="Phobius"/>
    </source>
</evidence>
<dbReference type="InterPro" id="IPR036457">
    <property type="entry name" value="PPM-type-like_dom_sf"/>
</dbReference>
<dbReference type="GO" id="GO:0016791">
    <property type="term" value="F:phosphatase activity"/>
    <property type="evidence" value="ECO:0007669"/>
    <property type="project" value="TreeGrafter"/>
</dbReference>
<dbReference type="Pfam" id="PF00672">
    <property type="entry name" value="HAMP"/>
    <property type="match status" value="1"/>
</dbReference>
<evidence type="ECO:0000313" key="5">
    <source>
        <dbReference type="Proteomes" id="UP000007037"/>
    </source>
</evidence>
<dbReference type="PANTHER" id="PTHR43156:SF2">
    <property type="entry name" value="STAGE II SPORULATION PROTEIN E"/>
    <property type="match status" value="1"/>
</dbReference>
<dbReference type="PANTHER" id="PTHR43156">
    <property type="entry name" value="STAGE II SPORULATION PROTEIN E-RELATED"/>
    <property type="match status" value="1"/>
</dbReference>
<gene>
    <name evidence="4" type="ordered locus">LIC_20111</name>
</gene>
<evidence type="ECO:0000313" key="4">
    <source>
        <dbReference type="EMBL" id="AAS72140.1"/>
    </source>
</evidence>
<dbReference type="Gene3D" id="6.10.340.10">
    <property type="match status" value="1"/>
</dbReference>
<organism evidence="4 5">
    <name type="scientific">Leptospira interrogans serogroup Icterohaemorrhagiae serovar copenhageni (strain Fiocruz L1-130)</name>
    <dbReference type="NCBI Taxonomy" id="267671"/>
    <lineage>
        <taxon>Bacteria</taxon>
        <taxon>Pseudomonadati</taxon>
        <taxon>Spirochaetota</taxon>
        <taxon>Spirochaetia</taxon>
        <taxon>Leptospirales</taxon>
        <taxon>Leptospiraceae</taxon>
        <taxon>Leptospira</taxon>
    </lineage>
</organism>
<dbReference type="InterPro" id="IPR003660">
    <property type="entry name" value="HAMP_dom"/>
</dbReference>
<sequence length="497" mass="56236">MTMKKSLRLQIIVIYTILTVVNLTFVAVMIFENQTDLLISNFTLESDRVAREILKKIESYGNINFENSSQTDEFQTKLLSIGLTNFSVIAAEDNSLEKTRTLLSNGATATISDLKTKLTNMSNAKAALNTSYDIELDTDHFIVNLIFYLNPKTFLISQIKMKEMVDRLKSLYIQLGLLLIWGFAFHILFGIFLYRKIFVRLFLLKEVSETMATGNLNARISWNASAHDELDVLGNTFNGMAEQISSQFDTLKLKNAQIQTELEIGKNVQECFLPEKRKTFNLINVEIIYQPMREVSGDIYDIIEISDTRTAFFLADATGHGVSAALITSIIHYNVENIMKETVNPAHIFNRLSDNLFETLQGTFFATGIFILFEKEGGYAYFCSAGHNPIYYYRKEQNKIVVLESTGFVLGIGIPDEYSVLKIKTSPGDKILVYTDGVLDAANEKTTEPFGDDRLLSAFQKYATLPTTELTEKLREEIHSYANVFPDDVTFGILEIT</sequence>
<dbReference type="CDD" id="cd06225">
    <property type="entry name" value="HAMP"/>
    <property type="match status" value="1"/>
</dbReference>
<dbReference type="Pfam" id="PF07228">
    <property type="entry name" value="SpoIIE"/>
    <property type="match status" value="1"/>
</dbReference>
<dbReference type="Gene3D" id="3.60.40.10">
    <property type="entry name" value="PPM-type phosphatase domain"/>
    <property type="match status" value="1"/>
</dbReference>
<protein>
    <submittedName>
        <fullName evidence="4">Sigma factor regulatory protein</fullName>
    </submittedName>
</protein>
<evidence type="ECO:0000259" key="3">
    <source>
        <dbReference type="PROSITE" id="PS50885"/>
    </source>
</evidence>
<reference evidence="4 5" key="1">
    <citation type="journal article" date="2004" name="J. Bacteriol.">
        <title>Comparative genomics of two Leptospira interrogans serovars reveals novel insights into physiology and pathogenesis.</title>
        <authorList>
            <person name="Nascimento A.L."/>
            <person name="Ko A.I."/>
            <person name="Martins E.A."/>
            <person name="Monteiro-Vitorello C.B."/>
            <person name="Ho P.L."/>
            <person name="Haake D.A."/>
            <person name="Verjovski-Almeida S."/>
            <person name="Hartskeerl R.A."/>
            <person name="Marques M.V."/>
            <person name="Oliveira M.C."/>
            <person name="Menck C.F."/>
            <person name="Leite L.C."/>
            <person name="Carrer H."/>
            <person name="Coutinho L.L."/>
            <person name="Degrave W.M."/>
            <person name="Dellagostin O.A."/>
            <person name="El-Dorry H."/>
            <person name="Ferro E.S."/>
            <person name="Ferro M.I."/>
            <person name="Furlan L.R."/>
            <person name="Gamberini M."/>
            <person name="Giglioti E.A."/>
            <person name="Goes-Neto A."/>
            <person name="Goldman G.H."/>
            <person name="Goldman M.H."/>
            <person name="Harakava R."/>
            <person name="Jeronimo S.M."/>
            <person name="Junqueira-De-Azevedo I.L."/>
            <person name="Kimura E.T."/>
            <person name="Kuramae E.E."/>
            <person name="Lemos E.G."/>
            <person name="Lemos M.V."/>
            <person name="Marino C.L."/>
            <person name="Nunes L.R."/>
            <person name="De Oliveira R.C."/>
            <person name="Pereira G.G."/>
            <person name="Reis M.S."/>
            <person name="Schriefer A."/>
            <person name="Siqueira W.J."/>
            <person name="Sommer P."/>
            <person name="Tsai S.M."/>
            <person name="Simpson A.J."/>
            <person name="Ferro J.A."/>
            <person name="Camargo L.E."/>
            <person name="Kitajima J.P."/>
            <person name="Setubal J.C."/>
            <person name="Van Sluys M.A."/>
        </authorList>
    </citation>
    <scope>NUCLEOTIDE SEQUENCE [LARGE SCALE GENOMIC DNA]</scope>
    <source>
        <strain evidence="4 5">Fiocruz L1-130</strain>
    </source>
</reference>
<keyword evidence="1" id="KW-0378">Hydrolase</keyword>
<name>Q75FS0_LEPIC</name>
<proteinExistence type="predicted"/>
<dbReference type="GO" id="GO:0007165">
    <property type="term" value="P:signal transduction"/>
    <property type="evidence" value="ECO:0007669"/>
    <property type="project" value="InterPro"/>
</dbReference>
<feature type="domain" description="HAMP" evidence="3">
    <location>
        <begin position="195"/>
        <end position="249"/>
    </location>
</feature>
<dbReference type="KEGG" id="lic:LIC_20111"/>
<feature type="transmembrane region" description="Helical" evidence="2">
    <location>
        <begin position="12"/>
        <end position="31"/>
    </location>
</feature>
<dbReference type="GO" id="GO:0016020">
    <property type="term" value="C:membrane"/>
    <property type="evidence" value="ECO:0007669"/>
    <property type="project" value="InterPro"/>
</dbReference>
<dbReference type="SMART" id="SM00331">
    <property type="entry name" value="PP2C_SIG"/>
    <property type="match status" value="1"/>
</dbReference>
<keyword evidence="2" id="KW-0812">Transmembrane</keyword>
<feature type="transmembrane region" description="Helical" evidence="2">
    <location>
        <begin position="171"/>
        <end position="194"/>
    </location>
</feature>
<dbReference type="PROSITE" id="PS50885">
    <property type="entry name" value="HAMP"/>
    <property type="match status" value="1"/>
</dbReference>
<dbReference type="HOGENOM" id="CLU_539455_0_0_12"/>
<dbReference type="InterPro" id="IPR001932">
    <property type="entry name" value="PPM-type_phosphatase-like_dom"/>
</dbReference>
<dbReference type="FunFam" id="3.60.40.10:FF:000129">
    <property type="entry name" value="Stage II sporulation protein E"/>
    <property type="match status" value="1"/>
</dbReference>
<keyword evidence="2" id="KW-1133">Transmembrane helix</keyword>
<dbReference type="Proteomes" id="UP000007037">
    <property type="component" value="Chromosome II"/>
</dbReference>
<dbReference type="SUPFAM" id="SSF81606">
    <property type="entry name" value="PP2C-like"/>
    <property type="match status" value="1"/>
</dbReference>
<dbReference type="AlphaFoldDB" id="Q75FS0"/>
<dbReference type="EMBL" id="AE016824">
    <property type="protein sequence ID" value="AAS72140.1"/>
    <property type="molecule type" value="Genomic_DNA"/>
</dbReference>
<accession>Q75FS0</accession>